<dbReference type="InterPro" id="IPR019128">
    <property type="entry name" value="Dcc1"/>
</dbReference>
<dbReference type="AlphaFoldDB" id="A0A7G3ZF23"/>
<keyword evidence="2" id="KW-0235">DNA replication</keyword>
<evidence type="ECO:0000313" key="3">
    <source>
        <dbReference type="EMBL" id="QLL32109.1"/>
    </source>
</evidence>
<evidence type="ECO:0000256" key="1">
    <source>
        <dbReference type="ARBA" id="ARBA00007017"/>
    </source>
</evidence>
<accession>A0A7G3ZF23</accession>
<dbReference type="Pfam" id="PF09724">
    <property type="entry name" value="Dcc1"/>
    <property type="match status" value="1"/>
</dbReference>
<dbReference type="GO" id="GO:0034088">
    <property type="term" value="P:maintenance of mitotic sister chromatid cohesion"/>
    <property type="evidence" value="ECO:0007669"/>
    <property type="project" value="TreeGrafter"/>
</dbReference>
<dbReference type="GO" id="GO:0031390">
    <property type="term" value="C:Ctf18 RFC-like complex"/>
    <property type="evidence" value="ECO:0007669"/>
    <property type="project" value="InterPro"/>
</dbReference>
<evidence type="ECO:0000256" key="2">
    <source>
        <dbReference type="ARBA" id="ARBA00022705"/>
    </source>
</evidence>
<dbReference type="RefSeq" id="XP_037138784.1">
    <property type="nucleotide sequence ID" value="XM_037282889.1"/>
</dbReference>
<dbReference type="OrthoDB" id="276989at2759"/>
<dbReference type="Proteomes" id="UP000515788">
    <property type="component" value="Chromosome 3"/>
</dbReference>
<proteinExistence type="inferred from homology"/>
<dbReference type="EMBL" id="CP059248">
    <property type="protein sequence ID" value="QLL32109.1"/>
    <property type="molecule type" value="Genomic_DNA"/>
</dbReference>
<dbReference type="GO" id="GO:0000775">
    <property type="term" value="C:chromosome, centromeric region"/>
    <property type="evidence" value="ECO:0007669"/>
    <property type="project" value="TreeGrafter"/>
</dbReference>
<evidence type="ECO:0000313" key="4">
    <source>
        <dbReference type="Proteomes" id="UP000515788"/>
    </source>
</evidence>
<organism evidence="3 4">
    <name type="scientific">Torulaspora globosa</name>
    <dbReference type="NCBI Taxonomy" id="48254"/>
    <lineage>
        <taxon>Eukaryota</taxon>
        <taxon>Fungi</taxon>
        <taxon>Dikarya</taxon>
        <taxon>Ascomycota</taxon>
        <taxon>Saccharomycotina</taxon>
        <taxon>Saccharomycetes</taxon>
        <taxon>Saccharomycetales</taxon>
        <taxon>Saccharomycetaceae</taxon>
        <taxon>Torulaspora</taxon>
    </lineage>
</organism>
<dbReference type="GeneID" id="59325246"/>
<dbReference type="PANTHER" id="PTHR13395:SF6">
    <property type="entry name" value="SISTER CHROMATID COHESION PROTEIN DCC1"/>
    <property type="match status" value="1"/>
</dbReference>
<dbReference type="PANTHER" id="PTHR13395">
    <property type="entry name" value="SISTER CHROMATID COHESION PROTEIN DCC1-RELATED"/>
    <property type="match status" value="1"/>
</dbReference>
<reference evidence="3 4" key="1">
    <citation type="submission" date="2020-06" db="EMBL/GenBank/DDBJ databases">
        <title>The yeast mating-type switching endonuclease HO is a domesticated member of an unorthodox homing genetic element family.</title>
        <authorList>
            <person name="Coughlan A.Y."/>
            <person name="Lombardi L."/>
            <person name="Braun-Galleani S."/>
            <person name="Martos A.R."/>
            <person name="Galeote V."/>
            <person name="Bigey F."/>
            <person name="Dequin S."/>
            <person name="Byrne K.P."/>
            <person name="Wolfe K.H."/>
        </authorList>
    </citation>
    <scope>NUCLEOTIDE SEQUENCE [LARGE SCALE GENOMIC DNA]</scope>
    <source>
        <strain evidence="3 4">CBS764</strain>
    </source>
</reference>
<dbReference type="KEGG" id="tgb:HG536_0C02780"/>
<gene>
    <name evidence="3" type="ORF">HG536_0C02780</name>
</gene>
<name>A0A7G3ZF23_9SACH</name>
<dbReference type="GO" id="GO:0000785">
    <property type="term" value="C:chromatin"/>
    <property type="evidence" value="ECO:0007669"/>
    <property type="project" value="TreeGrafter"/>
</dbReference>
<sequence>MSTNLYSRLSCDPSYKLVQLTPELLEALTSDEPQLQFKCFDEKRSDVVLCSARRTWLLRQKNHSNTVMLMREFLPEDEQTQEDSSLFGIPRPINDLLGYSRTTYEYETRATEGRINLDLVPIYNGEVNFPGESKLKGRTLKDVFDNSPSSETECKVRWYQLGGCVVNGCPCILSPDMLSNALHVTLMSALAESLDFDRLHPCETYEVVQKDVEKGRSPYVLEVVRTVLAKFGTPNDDETWKLNRRQVAQWYGVRALQKFASRHSVPLEEFLIKWKSTFPPFAGFDIDIKMLRGWFCEPTRGTVQYVSKDTLPVDVKDRFKMLFKLQSQWDLEAFAPFIEDLNTKGLKIDTFIMKYARKRRIGKKIVVCSRTS</sequence>
<comment type="similarity">
    <text evidence="1">Belongs to the DCC1 family.</text>
</comment>
<evidence type="ECO:0008006" key="5">
    <source>
        <dbReference type="Google" id="ProtNLM"/>
    </source>
</evidence>
<protein>
    <recommendedName>
        <fullName evidence="5">Sister chromatid cohesion protein DCC1</fullName>
    </recommendedName>
</protein>
<dbReference type="GO" id="GO:0006260">
    <property type="term" value="P:DNA replication"/>
    <property type="evidence" value="ECO:0007669"/>
    <property type="project" value="UniProtKB-KW"/>
</dbReference>
<keyword evidence="4" id="KW-1185">Reference proteome</keyword>